<organism evidence="2">
    <name type="scientific">Grapevine virus D</name>
    <dbReference type="NCBI Taxonomy" id="51617"/>
    <lineage>
        <taxon>Viruses</taxon>
        <taxon>Riboviria</taxon>
        <taxon>Orthornavirae</taxon>
        <taxon>Kitrinoviricota</taxon>
        <taxon>Alsuviricetes</taxon>
        <taxon>Tymovirales</taxon>
        <taxon>Betaflexiviridae</taxon>
        <taxon>Trivirinae</taxon>
        <taxon>Vitivirus</taxon>
        <taxon>Vitivirus deltavitis</taxon>
    </lineage>
</organism>
<proteinExistence type="predicted"/>
<reference evidence="2" key="1">
    <citation type="submission" date="2017-08" db="EMBL/GenBank/DDBJ databases">
        <title>Characterization of Grapevine virus D isolate MD25.</title>
        <authorList>
            <person name="Al Rwahnih M."/>
        </authorList>
    </citation>
    <scope>NUCLEOTIDE SEQUENCE</scope>
    <source>
        <strain evidence="2">MD25</strain>
    </source>
</reference>
<feature type="region of interest" description="Disordered" evidence="1">
    <location>
        <begin position="254"/>
        <end position="273"/>
    </location>
</feature>
<accession>A0A2L1GU93</accession>
<dbReference type="InterPro" id="IPR028919">
    <property type="entry name" value="Viral_movement"/>
</dbReference>
<sequence length="273" mass="30296">MGDEVKVLKVKKSTSSAKELQAQIHRADVYDERLLERLFPKKTRKCVVHKDIVVDSGEVDCVMDLTDDEEMDGINEEEYPLFHMGCLVVAVMPHGRKLNGDLQIEVHDGRLVEGKSRVGAFRCDITKQLSAFAEFPGYFISTRDLMKGYSMQLVIRATGLDFKDGTHPFSVQLLTIGRFCDESLESRCAIREAGKTAYQCLLNTVKDQSGATAPLIPKQVEVQEVADTLVKSDVYETIKRLGLKTNGRLVAESKVERGHKDASVSGRNSAGEG</sequence>
<dbReference type="EMBL" id="MF774336">
    <property type="protein sequence ID" value="AVD73313.1"/>
    <property type="molecule type" value="Genomic_RNA"/>
</dbReference>
<protein>
    <submittedName>
        <fullName evidence="2">Movement protein</fullName>
    </submittedName>
</protein>
<evidence type="ECO:0000256" key="1">
    <source>
        <dbReference type="SAM" id="MobiDB-lite"/>
    </source>
</evidence>
<dbReference type="Pfam" id="PF01107">
    <property type="entry name" value="MP"/>
    <property type="match status" value="1"/>
</dbReference>
<name>A0A2L1GU93_9VIRU</name>
<evidence type="ECO:0000313" key="2">
    <source>
        <dbReference type="EMBL" id="AVD73313.1"/>
    </source>
</evidence>